<dbReference type="InterPro" id="IPR006076">
    <property type="entry name" value="FAD-dep_OxRdtase"/>
</dbReference>
<dbReference type="InterPro" id="IPR036188">
    <property type="entry name" value="FAD/NAD-bd_sf"/>
</dbReference>
<protein>
    <submittedName>
        <fullName evidence="3">Glycerol-3-phosphate dehydrogenase</fullName>
    </submittedName>
</protein>
<keyword evidence="1" id="KW-0560">Oxidoreductase</keyword>
<organism evidence="3 4">
    <name type="scientific">endosymbiont of Riftia pachyptila</name>
    <name type="common">vent Ph05</name>
    <dbReference type="NCBI Taxonomy" id="1048808"/>
    <lineage>
        <taxon>Bacteria</taxon>
        <taxon>Pseudomonadati</taxon>
        <taxon>Pseudomonadota</taxon>
        <taxon>Gammaproteobacteria</taxon>
        <taxon>sulfur-oxidizing symbionts</taxon>
    </lineage>
</organism>
<dbReference type="Gene3D" id="3.50.50.60">
    <property type="entry name" value="FAD/NAD(P)-binding domain"/>
    <property type="match status" value="1"/>
</dbReference>
<evidence type="ECO:0000313" key="3">
    <source>
        <dbReference type="EMBL" id="EGV51720.1"/>
    </source>
</evidence>
<keyword evidence="4" id="KW-1185">Reference proteome</keyword>
<proteinExistence type="predicted"/>
<sequence>MKIKVKTVETDIVIFGGGIAGLWTLTRLRQAGYACLLLESGYLGGVQTMASQGIIHGGTKYALAGKLTGSSQAIREMPQIWRDCLAGRGEIDLSRVRLLASHQHLWSNGMLSRMAGFFAGKVMQSRISEVQGEDRPALFRDPAFHGSVYQLDEPVLDIASLIMELQRQHGDCCLQLAGPEVVEFCSENHLRLQGEDGRQLEIRSRRILLSAGAGNQTLLRRLGRDTPAMQRRPLQMVMLRGALPPLYAHCLGASANPRLTITSYPVADGTQVWYLGGEIAENGVGRDADAQIAAAQQELQALLPWVDLRGVQWATLNVDRAEPRQPDGKRPDNPYLEERDGVLVGWPTKLAFAPLLARQVEAQLRSAGIEPNLPEVVPDWPAPQRAALPWEHAQWS</sequence>
<feature type="domain" description="FAD dependent oxidoreductase" evidence="2">
    <location>
        <begin position="11"/>
        <end position="314"/>
    </location>
</feature>
<evidence type="ECO:0000256" key="1">
    <source>
        <dbReference type="ARBA" id="ARBA00023002"/>
    </source>
</evidence>
<dbReference type="Gene3D" id="3.30.9.10">
    <property type="entry name" value="D-Amino Acid Oxidase, subunit A, domain 2"/>
    <property type="match status" value="1"/>
</dbReference>
<dbReference type="GO" id="GO:0016491">
    <property type="term" value="F:oxidoreductase activity"/>
    <property type="evidence" value="ECO:0007669"/>
    <property type="project" value="UniProtKB-KW"/>
</dbReference>
<accession>G2DCC4</accession>
<dbReference type="SUPFAM" id="SSF51905">
    <property type="entry name" value="FAD/NAD(P)-binding domain"/>
    <property type="match status" value="1"/>
</dbReference>
<dbReference type="AlphaFoldDB" id="G2DCC4"/>
<evidence type="ECO:0000259" key="2">
    <source>
        <dbReference type="Pfam" id="PF01266"/>
    </source>
</evidence>
<dbReference type="Pfam" id="PF01266">
    <property type="entry name" value="DAO"/>
    <property type="match status" value="1"/>
</dbReference>
<reference evidence="3" key="1">
    <citation type="journal article" date="2011" name="ISME J.">
        <title>The endosymbionts of the deep-sea tubeworms Riftia pachyptila and Tevnia jerichonana share an identical physiology as revealed by proteogenomic analyses.</title>
        <authorList>
            <person name="Gardebrecht A."/>
            <person name="Markert S."/>
            <person name="Felbeck H."/>
            <person name="Thuermer A."/>
            <person name="Albrecht D."/>
            <person name="Wollherr A."/>
            <person name="Kabisch J."/>
            <person name="Lehmann R."/>
            <person name="Daniel R."/>
            <person name="Liesegang H."/>
            <person name="Hecker M."/>
            <person name="Sievert S.M."/>
            <person name="Schweder T."/>
        </authorList>
    </citation>
    <scope>NUCLEOTIDE SEQUENCE [LARGE SCALE GENOMIC DNA]</scope>
</reference>
<evidence type="ECO:0000313" key="4">
    <source>
        <dbReference type="Proteomes" id="UP000004491"/>
    </source>
</evidence>
<dbReference type="Proteomes" id="UP000004491">
    <property type="component" value="Unassembled WGS sequence"/>
</dbReference>
<comment type="caution">
    <text evidence="3">The sequence shown here is derived from an EMBL/GenBank/DDBJ whole genome shotgun (WGS) entry which is preliminary data.</text>
</comment>
<name>G2DCC4_9GAMM</name>
<dbReference type="EMBL" id="AFOC01000028">
    <property type="protein sequence ID" value="EGV51720.1"/>
    <property type="molecule type" value="Genomic_DNA"/>
</dbReference>
<gene>
    <name evidence="3" type="primary">glpA</name>
    <name evidence="3" type="ORF">Rifp1Sym_ba00140</name>
</gene>